<dbReference type="InterPro" id="IPR006201">
    <property type="entry name" value="Neur_channel"/>
</dbReference>
<feature type="transmembrane region" description="Helical" evidence="1">
    <location>
        <begin position="293"/>
        <end position="310"/>
    </location>
</feature>
<dbReference type="PANTHER" id="PTHR18945">
    <property type="entry name" value="NEUROTRANSMITTER GATED ION CHANNEL"/>
    <property type="match status" value="1"/>
</dbReference>
<keyword evidence="6" id="KW-1185">Reference proteome</keyword>
<protein>
    <submittedName>
        <fullName evidence="5">Proton-gated ion channel</fullName>
    </submittedName>
</protein>
<reference evidence="5 6" key="2">
    <citation type="submission" date="2024-05" db="EMBL/GenBank/DDBJ databases">
        <authorList>
            <person name="Chen Y."/>
            <person name="Shah S."/>
            <person name="Dougan E. K."/>
            <person name="Thang M."/>
            <person name="Chan C."/>
        </authorList>
    </citation>
    <scope>NUCLEOTIDE SEQUENCE [LARGE SCALE GENOMIC DNA]</scope>
</reference>
<dbReference type="EMBL" id="CAMXCT020000100">
    <property type="protein sequence ID" value="CAL1127185.1"/>
    <property type="molecule type" value="Genomic_DNA"/>
</dbReference>
<feature type="transmembrane region" description="Helical" evidence="1">
    <location>
        <begin position="347"/>
        <end position="364"/>
    </location>
</feature>
<dbReference type="OrthoDB" id="416833at2759"/>
<feature type="chain" id="PRO_5043269510" evidence="2">
    <location>
        <begin position="20"/>
        <end position="459"/>
    </location>
</feature>
<dbReference type="EMBL" id="CAMXCT010000100">
    <property type="protein sequence ID" value="CAI3973810.1"/>
    <property type="molecule type" value="Genomic_DNA"/>
</dbReference>
<dbReference type="GO" id="GO:0016020">
    <property type="term" value="C:membrane"/>
    <property type="evidence" value="ECO:0007669"/>
    <property type="project" value="InterPro"/>
</dbReference>
<evidence type="ECO:0000313" key="5">
    <source>
        <dbReference type="EMBL" id="CAL4761122.1"/>
    </source>
</evidence>
<evidence type="ECO:0000259" key="3">
    <source>
        <dbReference type="Pfam" id="PF02931"/>
    </source>
</evidence>
<feature type="transmembrane region" description="Helical" evidence="1">
    <location>
        <begin position="415"/>
        <end position="433"/>
    </location>
</feature>
<organism evidence="4">
    <name type="scientific">Cladocopium goreaui</name>
    <dbReference type="NCBI Taxonomy" id="2562237"/>
    <lineage>
        <taxon>Eukaryota</taxon>
        <taxon>Sar</taxon>
        <taxon>Alveolata</taxon>
        <taxon>Dinophyceae</taxon>
        <taxon>Suessiales</taxon>
        <taxon>Symbiodiniaceae</taxon>
        <taxon>Cladocopium</taxon>
    </lineage>
</organism>
<keyword evidence="2" id="KW-0732">Signal</keyword>
<keyword evidence="1" id="KW-0472">Membrane</keyword>
<name>A0A9P1BJJ4_9DINO</name>
<dbReference type="AlphaFoldDB" id="A0A9P1BJJ4"/>
<dbReference type="Proteomes" id="UP001152797">
    <property type="component" value="Unassembled WGS sequence"/>
</dbReference>
<evidence type="ECO:0000256" key="2">
    <source>
        <dbReference type="SAM" id="SignalP"/>
    </source>
</evidence>
<dbReference type="InterPro" id="IPR036734">
    <property type="entry name" value="Neur_chan_lig-bd_sf"/>
</dbReference>
<dbReference type="GO" id="GO:0005230">
    <property type="term" value="F:extracellular ligand-gated monoatomic ion channel activity"/>
    <property type="evidence" value="ECO:0007669"/>
    <property type="project" value="InterPro"/>
</dbReference>
<sequence length="459" mass="50782">MRPLLAVLPLLCQGTTIDASTVMRRDPEHLHNSTAKPPSFPGKTEVEVQASGKVLNKEKHIKHQKAKAAMEKEPPALLEGIFDASLAQVQTEQTLGLREVMFGIFCRRVFDVDVLQKTWTGDLVVTISWNDPAASQAIPEGQDETRMATEEARKIIWLPDIGVTNRDFRNLEVISSSVKVWKDGRATKVERILATMTSDFDTKAFPFDQQKLKVILASEKLMADELVLNPHTDQKVTGVKDDVLLGSGFTGVEGAKPNYTIDNFEESDGPLVKSRGVLEIKIRRNSASAGRQILTPAFIILGVAYSVFFFPMVAAFVMPRVAASIISLLGMLTFMTKNKMPDSWTDVFLEAMCLQVACICLLSLTMEISFHTFKNEEFAKQLSFQYRCSFPVVSLVIYVILISCTSGELNDLCTYLIRSLVAVLMVLNFARIYRKLNPRPAETPAAAAAPAEAAEGEGK</sequence>
<dbReference type="Gene3D" id="2.70.170.10">
    <property type="entry name" value="Neurotransmitter-gated ion-channel ligand-binding domain"/>
    <property type="match status" value="1"/>
</dbReference>
<gene>
    <name evidence="4" type="ORF">C1SCF055_LOCUS2265</name>
</gene>
<feature type="transmembrane region" description="Helical" evidence="1">
    <location>
        <begin position="384"/>
        <end position="403"/>
    </location>
</feature>
<comment type="caution">
    <text evidence="4">The sequence shown here is derived from an EMBL/GenBank/DDBJ whole genome shotgun (WGS) entry which is preliminary data.</text>
</comment>
<proteinExistence type="predicted"/>
<reference evidence="4" key="1">
    <citation type="submission" date="2022-10" db="EMBL/GenBank/DDBJ databases">
        <authorList>
            <person name="Chen Y."/>
            <person name="Dougan E. K."/>
            <person name="Chan C."/>
            <person name="Rhodes N."/>
            <person name="Thang M."/>
        </authorList>
    </citation>
    <scope>NUCLEOTIDE SEQUENCE</scope>
</reference>
<keyword evidence="1" id="KW-1133">Transmembrane helix</keyword>
<dbReference type="EMBL" id="CAMXCT030000100">
    <property type="protein sequence ID" value="CAL4761122.1"/>
    <property type="molecule type" value="Genomic_DNA"/>
</dbReference>
<evidence type="ECO:0000313" key="6">
    <source>
        <dbReference type="Proteomes" id="UP001152797"/>
    </source>
</evidence>
<feature type="transmembrane region" description="Helical" evidence="1">
    <location>
        <begin position="317"/>
        <end position="335"/>
    </location>
</feature>
<accession>A0A9P1BJJ4</accession>
<keyword evidence="1" id="KW-0812">Transmembrane</keyword>
<evidence type="ECO:0000313" key="4">
    <source>
        <dbReference type="EMBL" id="CAI3973810.1"/>
    </source>
</evidence>
<feature type="signal peptide" evidence="2">
    <location>
        <begin position="1"/>
        <end position="19"/>
    </location>
</feature>
<dbReference type="GO" id="GO:0004888">
    <property type="term" value="F:transmembrane signaling receptor activity"/>
    <property type="evidence" value="ECO:0007669"/>
    <property type="project" value="InterPro"/>
</dbReference>
<evidence type="ECO:0000256" key="1">
    <source>
        <dbReference type="SAM" id="Phobius"/>
    </source>
</evidence>
<dbReference type="Pfam" id="PF02931">
    <property type="entry name" value="Neur_chan_LBD"/>
    <property type="match status" value="1"/>
</dbReference>
<dbReference type="SUPFAM" id="SSF63712">
    <property type="entry name" value="Nicotinic receptor ligand binding domain-like"/>
    <property type="match status" value="1"/>
</dbReference>
<dbReference type="InterPro" id="IPR006202">
    <property type="entry name" value="Neur_chan_lig-bd"/>
</dbReference>
<feature type="domain" description="Neurotransmitter-gated ion-channel ligand-binding" evidence="3">
    <location>
        <begin position="98"/>
        <end position="249"/>
    </location>
</feature>